<dbReference type="InterPro" id="IPR002562">
    <property type="entry name" value="3'-5'_exonuclease_dom"/>
</dbReference>
<feature type="compositionally biased region" description="Polar residues" evidence="4">
    <location>
        <begin position="9"/>
        <end position="20"/>
    </location>
</feature>
<feature type="compositionally biased region" description="Basic and acidic residues" evidence="4">
    <location>
        <begin position="385"/>
        <end position="400"/>
    </location>
</feature>
<keyword evidence="1" id="KW-0540">Nuclease</keyword>
<dbReference type="SUPFAM" id="SSF53098">
    <property type="entry name" value="Ribonuclease H-like"/>
    <property type="match status" value="1"/>
</dbReference>
<keyword evidence="3" id="KW-0269">Exonuclease</keyword>
<feature type="region of interest" description="Disordered" evidence="4">
    <location>
        <begin position="378"/>
        <end position="400"/>
    </location>
</feature>
<reference evidence="6 7" key="1">
    <citation type="submission" date="2019-04" db="EMBL/GenBank/DDBJ databases">
        <authorList>
            <consortium name="Wellcome Sanger Institute Data Sharing"/>
        </authorList>
    </citation>
    <scope>NUCLEOTIDE SEQUENCE [LARGE SCALE GENOMIC DNA]</scope>
</reference>
<dbReference type="SMART" id="SM00474">
    <property type="entry name" value="35EXOc"/>
    <property type="match status" value="1"/>
</dbReference>
<dbReference type="GeneID" id="108935312"/>
<dbReference type="CDD" id="cd06146">
    <property type="entry name" value="mut-7_like_exo"/>
    <property type="match status" value="1"/>
</dbReference>
<keyword evidence="2" id="KW-0378">Hydrolase</keyword>
<evidence type="ECO:0000256" key="4">
    <source>
        <dbReference type="SAM" id="MobiDB-lite"/>
    </source>
</evidence>
<evidence type="ECO:0000256" key="3">
    <source>
        <dbReference type="ARBA" id="ARBA00022839"/>
    </source>
</evidence>
<dbReference type="PANTHER" id="PTHR47765">
    <property type="entry name" value="3'-5' EXONUCLEASE DOMAIN-CONTAINING PROTEIN"/>
    <property type="match status" value="1"/>
</dbReference>
<keyword evidence="7" id="KW-1185">Reference proteome</keyword>
<dbReference type="InterPro" id="IPR012337">
    <property type="entry name" value="RNaseH-like_sf"/>
</dbReference>
<dbReference type="InterPro" id="IPR036397">
    <property type="entry name" value="RNaseH_sf"/>
</dbReference>
<protein>
    <submittedName>
        <fullName evidence="6">Exonuclease 3'-5' domain containing 3</fullName>
    </submittedName>
</protein>
<dbReference type="Proteomes" id="UP000694397">
    <property type="component" value="Chromosome 6"/>
</dbReference>
<dbReference type="InterPro" id="IPR037432">
    <property type="entry name" value="Mut-7_DEDDy_dom"/>
</dbReference>
<proteinExistence type="predicted"/>
<evidence type="ECO:0000313" key="7">
    <source>
        <dbReference type="Proteomes" id="UP000694397"/>
    </source>
</evidence>
<dbReference type="RefSeq" id="XP_018609335.1">
    <property type="nucleotide sequence ID" value="XM_018753819.1"/>
</dbReference>
<dbReference type="Pfam" id="PF01927">
    <property type="entry name" value="Mut7-C"/>
    <property type="match status" value="2"/>
</dbReference>
<dbReference type="AlphaFoldDB" id="A0A8C9SFF8"/>
<dbReference type="PANTHER" id="PTHR47765:SF2">
    <property type="entry name" value="EXONUCLEASE MUT-7 HOMOLOG"/>
    <property type="match status" value="1"/>
</dbReference>
<sequence>MKRKRTSPRTECSPHTSSVNKRPVADRYSHWRVQDQSGGMCDISQAEGVDPVKLCDHLCELWAKRELAELRTEARLGFSGLQEPLSGLLCLLEGCPAATRGKTNSLGQCILAEFARWLQDHPHISLKEQPDEQVSNLQLRALNLLAEAQPSFVDLLLDVYQLGCVDRGLLLAHVDKLQTSGLYKEAILMSTKLGLQSELDVEKICVPLILQDKLSLVESYVRGHPHLEEWLVKLLDSWCSPEFSVFQLKRQYPHLGFSQHQVERLQPKMLSKQVFRLMQLFSLDSALCPNSVTKRKLDSLKYLMHKTFVEKGMSEESWSDHVQATVAESPELQAQLIGLLVKYRQFMTAAQWSLRYGVPKERLPHGVWEMQQKLPLALQADSEDDSRSRESWEPPQSDRDRYYQLPVGRESVHFVQTLEELELCREVVLQSGSLVGVDMEWRASFGTVTCQRVALIQLATPGQVFLLDLSAADFWQHPRIVQTIRALFSDPTILKLGYGMSADLKSLFTTWPEFRDEPLKVDGILDLLHVHKQMQRSCRGGGGQQSRVVEVSEGPSEKGLSLLVQQVLGKPLDKMEQLSNWERRPLRNSQLRYAAIDAYCLLDVYLTLSQDPACYGLPADLRCMPSSQNTNGKENKKPKEKAAQARCSVGTSEDSQPASSAPLAQAEETMLMVPQELRVVCDNMLQGLGRYLRSLGVDVLMLENNDDHRVAAELARAEGRVILTCGQPYHTLKSQVGEGRCLALDCSEKARDQAVQVLRHFRVQLTPEDIFSRCQACNGDQYMKLPRDEMARLLKERGLMEKPGEVKDEENWEEQSKPITHPRYSPHCRWAPASDLDPKSLTFPSGAELQLHTVPPGLIPRIPVFFICTTCGKVFWEGSHFERVVNQFLDILHITEDSATSSNHF</sequence>
<reference evidence="6" key="2">
    <citation type="submission" date="2025-08" db="UniProtKB">
        <authorList>
            <consortium name="Ensembl"/>
        </authorList>
    </citation>
    <scope>IDENTIFICATION</scope>
</reference>
<organism evidence="6 7">
    <name type="scientific">Scleropages formosus</name>
    <name type="common">Asian bonytongue</name>
    <name type="synonym">Osteoglossum formosum</name>
    <dbReference type="NCBI Taxonomy" id="113540"/>
    <lineage>
        <taxon>Eukaryota</taxon>
        <taxon>Metazoa</taxon>
        <taxon>Chordata</taxon>
        <taxon>Craniata</taxon>
        <taxon>Vertebrata</taxon>
        <taxon>Euteleostomi</taxon>
        <taxon>Actinopterygii</taxon>
        <taxon>Neopterygii</taxon>
        <taxon>Teleostei</taxon>
        <taxon>Osteoglossocephala</taxon>
        <taxon>Osteoglossomorpha</taxon>
        <taxon>Osteoglossiformes</taxon>
        <taxon>Osteoglossidae</taxon>
        <taxon>Scleropages</taxon>
    </lineage>
</organism>
<feature type="region of interest" description="Disordered" evidence="4">
    <location>
        <begin position="1"/>
        <end position="24"/>
    </location>
</feature>
<feature type="domain" description="3'-5' exonuclease" evidence="5">
    <location>
        <begin position="412"/>
        <end position="613"/>
    </location>
</feature>
<accession>A0A8C9SFF8</accession>
<dbReference type="Ensembl" id="ENSSFOT00015036676.2">
    <property type="protein sequence ID" value="ENSSFOP00015036283.2"/>
    <property type="gene ID" value="ENSSFOG00015023063.2"/>
</dbReference>
<name>A0A8C9SFF8_SCLFO</name>
<gene>
    <name evidence="6" type="primary">exd3</name>
</gene>
<dbReference type="OrthoDB" id="18193at2759"/>
<dbReference type="GeneTree" id="ENSGT00390000006843"/>
<dbReference type="GO" id="GO:0003676">
    <property type="term" value="F:nucleic acid binding"/>
    <property type="evidence" value="ECO:0007669"/>
    <property type="project" value="InterPro"/>
</dbReference>
<evidence type="ECO:0000256" key="1">
    <source>
        <dbReference type="ARBA" id="ARBA00022722"/>
    </source>
</evidence>
<evidence type="ECO:0000256" key="2">
    <source>
        <dbReference type="ARBA" id="ARBA00022801"/>
    </source>
</evidence>
<dbReference type="InterPro" id="IPR002782">
    <property type="entry name" value="Mut7-C_RNAse_dom"/>
</dbReference>
<feature type="region of interest" description="Disordered" evidence="4">
    <location>
        <begin position="628"/>
        <end position="663"/>
    </location>
</feature>
<reference evidence="6" key="3">
    <citation type="submission" date="2025-09" db="UniProtKB">
        <authorList>
            <consortium name="Ensembl"/>
        </authorList>
    </citation>
    <scope>IDENTIFICATION</scope>
</reference>
<dbReference type="Pfam" id="PF01612">
    <property type="entry name" value="DNA_pol_A_exo1"/>
    <property type="match status" value="1"/>
</dbReference>
<evidence type="ECO:0000313" key="6">
    <source>
        <dbReference type="Ensembl" id="ENSSFOP00015036283.2"/>
    </source>
</evidence>
<dbReference type="CTD" id="54932"/>
<dbReference type="InterPro" id="IPR052408">
    <property type="entry name" value="Exonuclease_MUT-7-like"/>
</dbReference>
<dbReference type="KEGG" id="sfm:108935312"/>
<feature type="compositionally biased region" description="Basic and acidic residues" evidence="4">
    <location>
        <begin position="633"/>
        <end position="643"/>
    </location>
</feature>
<dbReference type="Gene3D" id="3.30.420.10">
    <property type="entry name" value="Ribonuclease H-like superfamily/Ribonuclease H"/>
    <property type="match status" value="1"/>
</dbReference>
<dbReference type="GO" id="GO:0008408">
    <property type="term" value="F:3'-5' exonuclease activity"/>
    <property type="evidence" value="ECO:0007669"/>
    <property type="project" value="InterPro"/>
</dbReference>
<dbReference type="GO" id="GO:0006139">
    <property type="term" value="P:nucleobase-containing compound metabolic process"/>
    <property type="evidence" value="ECO:0007669"/>
    <property type="project" value="InterPro"/>
</dbReference>
<evidence type="ECO:0000259" key="5">
    <source>
        <dbReference type="SMART" id="SM00474"/>
    </source>
</evidence>